<sequence length="97" mass="11354">MEPQPSNTQDIDPSVPLQPESTNVWMTADDMLKVINRRCSNVVWPHFFLSTNKLRAKCRYCGVIYNFELKNGTGRLSRHINSCRHRPESDQRHRPET</sequence>
<proteinExistence type="predicted"/>
<dbReference type="Proteomes" id="UP001443914">
    <property type="component" value="Unassembled WGS sequence"/>
</dbReference>
<keyword evidence="3" id="KW-0862">Zinc</keyword>
<dbReference type="GO" id="GO:0008270">
    <property type="term" value="F:zinc ion binding"/>
    <property type="evidence" value="ECO:0007669"/>
    <property type="project" value="UniProtKB-KW"/>
</dbReference>
<evidence type="ECO:0000256" key="4">
    <source>
        <dbReference type="PROSITE-ProRule" id="PRU00027"/>
    </source>
</evidence>
<evidence type="ECO:0000256" key="2">
    <source>
        <dbReference type="ARBA" id="ARBA00022771"/>
    </source>
</evidence>
<keyword evidence="1" id="KW-0479">Metal-binding</keyword>
<feature type="domain" description="BED-type" evidence="6">
    <location>
        <begin position="38"/>
        <end position="97"/>
    </location>
</feature>
<organism evidence="7 8">
    <name type="scientific">Saponaria officinalis</name>
    <name type="common">Common soapwort</name>
    <name type="synonym">Lychnis saponaria</name>
    <dbReference type="NCBI Taxonomy" id="3572"/>
    <lineage>
        <taxon>Eukaryota</taxon>
        <taxon>Viridiplantae</taxon>
        <taxon>Streptophyta</taxon>
        <taxon>Embryophyta</taxon>
        <taxon>Tracheophyta</taxon>
        <taxon>Spermatophyta</taxon>
        <taxon>Magnoliopsida</taxon>
        <taxon>eudicotyledons</taxon>
        <taxon>Gunneridae</taxon>
        <taxon>Pentapetalae</taxon>
        <taxon>Caryophyllales</taxon>
        <taxon>Caryophyllaceae</taxon>
        <taxon>Caryophylleae</taxon>
        <taxon>Saponaria</taxon>
    </lineage>
</organism>
<dbReference type="Pfam" id="PF02892">
    <property type="entry name" value="zf-BED"/>
    <property type="match status" value="1"/>
</dbReference>
<dbReference type="PROSITE" id="PS50808">
    <property type="entry name" value="ZF_BED"/>
    <property type="match status" value="1"/>
</dbReference>
<dbReference type="SUPFAM" id="SSF57667">
    <property type="entry name" value="beta-beta-alpha zinc fingers"/>
    <property type="match status" value="1"/>
</dbReference>
<feature type="region of interest" description="Disordered" evidence="5">
    <location>
        <begin position="1"/>
        <end position="20"/>
    </location>
</feature>
<protein>
    <recommendedName>
        <fullName evidence="6">BED-type domain-containing protein</fullName>
    </recommendedName>
</protein>
<name>A0AAW1M4Z0_SAPOF</name>
<dbReference type="InterPro" id="IPR003656">
    <property type="entry name" value="Znf_BED"/>
</dbReference>
<dbReference type="GO" id="GO:0003677">
    <property type="term" value="F:DNA binding"/>
    <property type="evidence" value="ECO:0007669"/>
    <property type="project" value="InterPro"/>
</dbReference>
<dbReference type="SMART" id="SM00614">
    <property type="entry name" value="ZnF_BED"/>
    <property type="match status" value="1"/>
</dbReference>
<evidence type="ECO:0000256" key="1">
    <source>
        <dbReference type="ARBA" id="ARBA00022723"/>
    </source>
</evidence>
<reference evidence="7" key="1">
    <citation type="submission" date="2024-03" db="EMBL/GenBank/DDBJ databases">
        <title>WGS assembly of Saponaria officinalis var. Norfolk2.</title>
        <authorList>
            <person name="Jenkins J."/>
            <person name="Shu S."/>
            <person name="Grimwood J."/>
            <person name="Barry K."/>
            <person name="Goodstein D."/>
            <person name="Schmutz J."/>
            <person name="Leebens-Mack J."/>
            <person name="Osbourn A."/>
        </authorList>
    </citation>
    <scope>NUCLEOTIDE SEQUENCE [LARGE SCALE GENOMIC DNA]</scope>
    <source>
        <strain evidence="7">JIC</strain>
    </source>
</reference>
<gene>
    <name evidence="7" type="ORF">RND81_03G180600</name>
</gene>
<evidence type="ECO:0000313" key="8">
    <source>
        <dbReference type="Proteomes" id="UP001443914"/>
    </source>
</evidence>
<dbReference type="EMBL" id="JBDFQZ010000003">
    <property type="protein sequence ID" value="KAK9742545.1"/>
    <property type="molecule type" value="Genomic_DNA"/>
</dbReference>
<comment type="caution">
    <text evidence="7">The sequence shown here is derived from an EMBL/GenBank/DDBJ whole genome shotgun (WGS) entry which is preliminary data.</text>
</comment>
<evidence type="ECO:0000256" key="3">
    <source>
        <dbReference type="ARBA" id="ARBA00022833"/>
    </source>
</evidence>
<evidence type="ECO:0000259" key="6">
    <source>
        <dbReference type="PROSITE" id="PS50808"/>
    </source>
</evidence>
<accession>A0AAW1M4Z0</accession>
<dbReference type="InterPro" id="IPR036236">
    <property type="entry name" value="Znf_C2H2_sf"/>
</dbReference>
<keyword evidence="2 4" id="KW-0863">Zinc-finger</keyword>
<evidence type="ECO:0000256" key="5">
    <source>
        <dbReference type="SAM" id="MobiDB-lite"/>
    </source>
</evidence>
<feature type="compositionally biased region" description="Polar residues" evidence="5">
    <location>
        <begin position="1"/>
        <end position="11"/>
    </location>
</feature>
<evidence type="ECO:0000313" key="7">
    <source>
        <dbReference type="EMBL" id="KAK9742545.1"/>
    </source>
</evidence>
<keyword evidence="8" id="KW-1185">Reference proteome</keyword>
<dbReference type="AlphaFoldDB" id="A0AAW1M4Z0"/>